<proteinExistence type="predicted"/>
<reference evidence="1" key="1">
    <citation type="submission" date="2018-05" db="EMBL/GenBank/DDBJ databases">
        <authorList>
            <person name="Lanie J.A."/>
            <person name="Ng W.-L."/>
            <person name="Kazmierczak K.M."/>
            <person name="Andrzejewski T.M."/>
            <person name="Davidsen T.M."/>
            <person name="Wayne K.J."/>
            <person name="Tettelin H."/>
            <person name="Glass J.I."/>
            <person name="Rusch D."/>
            <person name="Podicherti R."/>
            <person name="Tsui H.-C.T."/>
            <person name="Winkler M.E."/>
        </authorList>
    </citation>
    <scope>NUCLEOTIDE SEQUENCE</scope>
</reference>
<gene>
    <name evidence="1" type="ORF">METZ01_LOCUS342106</name>
</gene>
<accession>A0A382QWM0</accession>
<sequence>MIVAKKQEFSPNNYNKEASIGLYESEALLGKSC</sequence>
<dbReference type="AlphaFoldDB" id="A0A382QWM0"/>
<dbReference type="EMBL" id="UINC01117079">
    <property type="protein sequence ID" value="SVC89252.1"/>
    <property type="molecule type" value="Genomic_DNA"/>
</dbReference>
<protein>
    <submittedName>
        <fullName evidence="1">Uncharacterized protein</fullName>
    </submittedName>
</protein>
<name>A0A382QWM0_9ZZZZ</name>
<evidence type="ECO:0000313" key="1">
    <source>
        <dbReference type="EMBL" id="SVC89252.1"/>
    </source>
</evidence>
<organism evidence="1">
    <name type="scientific">marine metagenome</name>
    <dbReference type="NCBI Taxonomy" id="408172"/>
    <lineage>
        <taxon>unclassified sequences</taxon>
        <taxon>metagenomes</taxon>
        <taxon>ecological metagenomes</taxon>
    </lineage>
</organism>